<dbReference type="SUPFAM" id="SSF82714">
    <property type="entry name" value="Multidrug efflux transporter AcrB TolC docking domain, DN and DC subdomains"/>
    <property type="match status" value="2"/>
</dbReference>
<feature type="transmembrane region" description="Helical" evidence="1">
    <location>
        <begin position="531"/>
        <end position="552"/>
    </location>
</feature>
<keyword evidence="3" id="KW-1185">Reference proteome</keyword>
<dbReference type="GO" id="GO:0042910">
    <property type="term" value="F:xenobiotic transmembrane transporter activity"/>
    <property type="evidence" value="ECO:0007669"/>
    <property type="project" value="TreeGrafter"/>
</dbReference>
<dbReference type="PRINTS" id="PR00702">
    <property type="entry name" value="ACRIFLAVINRP"/>
</dbReference>
<dbReference type="SUPFAM" id="SSF82866">
    <property type="entry name" value="Multidrug efflux transporter AcrB transmembrane domain"/>
    <property type="match status" value="2"/>
</dbReference>
<dbReference type="PANTHER" id="PTHR32063:SF0">
    <property type="entry name" value="SWARMING MOTILITY PROTEIN SWRC"/>
    <property type="match status" value="1"/>
</dbReference>
<reference evidence="3" key="1">
    <citation type="submission" date="2012-06" db="EMBL/GenBank/DDBJ databases">
        <title>The complete genome of Flexibacter litoralis DSM 6794.</title>
        <authorList>
            <person name="Lucas S."/>
            <person name="Copeland A."/>
            <person name="Lapidus A."/>
            <person name="Glavina del Rio T."/>
            <person name="Dalin E."/>
            <person name="Tice H."/>
            <person name="Bruce D."/>
            <person name="Goodwin L."/>
            <person name="Pitluck S."/>
            <person name="Peters L."/>
            <person name="Ovchinnikova G."/>
            <person name="Lu M."/>
            <person name="Kyrpides N."/>
            <person name="Mavromatis K."/>
            <person name="Ivanova N."/>
            <person name="Brettin T."/>
            <person name="Detter J.C."/>
            <person name="Han C."/>
            <person name="Larimer F."/>
            <person name="Land M."/>
            <person name="Hauser L."/>
            <person name="Markowitz V."/>
            <person name="Cheng J.-F."/>
            <person name="Hugenholtz P."/>
            <person name="Woyke T."/>
            <person name="Wu D."/>
            <person name="Spring S."/>
            <person name="Lang E."/>
            <person name="Kopitz M."/>
            <person name="Brambilla E."/>
            <person name="Klenk H.-P."/>
            <person name="Eisen J.A."/>
        </authorList>
    </citation>
    <scope>NUCLEOTIDE SEQUENCE [LARGE SCALE GENOMIC DNA]</scope>
    <source>
        <strain evidence="3">ATCC 23117 / DSM 6794 / NBRC 15988 / NCIMB 1366 / Sio-4</strain>
    </source>
</reference>
<dbReference type="KEGG" id="fli:Fleli_3018"/>
<feature type="transmembrane region" description="Helical" evidence="1">
    <location>
        <begin position="558"/>
        <end position="578"/>
    </location>
</feature>
<feature type="transmembrane region" description="Helical" evidence="1">
    <location>
        <begin position="1010"/>
        <end position="1033"/>
    </location>
</feature>
<feature type="transmembrane region" description="Helical" evidence="1">
    <location>
        <begin position="36"/>
        <end position="54"/>
    </location>
</feature>
<protein>
    <submittedName>
        <fullName evidence="2">Cation/multidrug efflux pump</fullName>
    </submittedName>
</protein>
<dbReference type="SUPFAM" id="SSF82693">
    <property type="entry name" value="Multidrug efflux transporter AcrB pore domain, PN1, PN2, PC1 and PC2 subdomains"/>
    <property type="match status" value="2"/>
</dbReference>
<dbReference type="Gene3D" id="3.30.2090.10">
    <property type="entry name" value="Multidrug efflux transporter AcrB TolC docking domain, DN and DC subdomains"/>
    <property type="match status" value="2"/>
</dbReference>
<dbReference type="Gene3D" id="3.30.70.1430">
    <property type="entry name" value="Multidrug efflux transporter AcrB pore domain"/>
    <property type="match status" value="2"/>
</dbReference>
<sequence>MSEKKPDLNKKEKPLQDPKIEIFGLSKFSIKNSTSIFIITILFVVAGIFSYIIMPKEQYPEIVMAKVYVQTIYPGNSPVDIENLITRPIEKELKSLKGVKDISSTSVQDASAIIVEFNEDVEVDEAVTDVKDAVDKAKKELPKDLDQDPTIMEVDLSEIPIMEINLSGDFEQAKLKEYAEYLQDELEELSQVSEAIITGDRDREVQINADIYKMAARKISFQDIENAVLSENLTASGGDVLTEGHRRSLRVVGEFKNVEQLNGIIVKSENNQPIYLNEVAEVKDSYVERSSYARLATGNNFESKGSSPVISLKVKKRSGENLIDAAYDIKEVLKKAQGSNFPSSLDITIVNDQSENMEMQIANLQNNIISGVILVVVALLFFMGLRNALLVGIAIPLSMLISFMVLNLLGISINMVVLFALILALGMLVDNAIVVIENTYRFIEEGYPAKKAAVMGVSEVAWPIISSTATTLAAFVPLAFWGGIMGEFLKYMPITLIIVLTSSLFVGLVINPVFSAFFMKAEAIDKKGIKTWLIVGIVSMVLAALGYGYILATGASNYTLPNILTTFGSIIFLNIYFLTPASDWFQNKLLVRLERIYMRTLRYLLKGARPYFLTAGMFFLLVFSFVLVGSAGLQTSLFPNSDPLFVYMYVEAPLGTDIKTTNEFAEEVEKKAYKTLAPYDEIIKSIGVNVGEESGDPQDNFGGSGATPHKARIAVAFYEFQYRKGLSTSDIMKELSAEMKTIPGVKIKTDKNREGPPVGKPVNIEISGVEYDVLVKEAEKVKKMIEDAGIQGLDNLVVEAETGKPELILTIDREKARLFGLSTSQVALTLRTAIFGKEISKYKDGDDDFPIQLRLQDKYRYNLSALMNQVITFRDSRGAYHQVPISSIAKVDYSSSYGSVRRKDLDRMVAVSSGIVEGYNANEIVSQIKLLIKSHKLPEDYSMKLTGEQEEQAKSMAFLAKAMLIAVSAITLILVSQFNSIVKPFIIMGSVLFSMTGVMLGLVIFQMDFIIIMTGIGIISLAGVVVNNAIVLIDYTDQVRANRKEELGLSEEEHLPAKEFLECVVKAGYTRLRPVLLTAITTVLGLIPLATGMNIDFAKLYANFNPDFYMGGDNATFWGPMAWAVIFGLAFATFLTLVVVPAMYLMADQFSEFVNPSPKSTVIAERKED</sequence>
<dbReference type="Proteomes" id="UP000006054">
    <property type="component" value="Chromosome"/>
</dbReference>
<dbReference type="eggNOG" id="COG0841">
    <property type="taxonomic scope" value="Bacteria"/>
</dbReference>
<feature type="transmembrane region" description="Helical" evidence="1">
    <location>
        <begin position="611"/>
        <end position="633"/>
    </location>
</feature>
<dbReference type="PANTHER" id="PTHR32063">
    <property type="match status" value="1"/>
</dbReference>
<dbReference type="EMBL" id="CP003345">
    <property type="protein sequence ID" value="AFM05359.1"/>
    <property type="molecule type" value="Genomic_DNA"/>
</dbReference>
<dbReference type="InterPro" id="IPR027463">
    <property type="entry name" value="AcrB_DN_DC_subdom"/>
</dbReference>
<name>I4AN24_BERLS</name>
<dbReference type="STRING" id="880071.Fleli_3018"/>
<dbReference type="OrthoDB" id="9798415at2"/>
<feature type="transmembrane region" description="Helical" evidence="1">
    <location>
        <begin position="364"/>
        <end position="382"/>
    </location>
</feature>
<feature type="transmembrane region" description="Helical" evidence="1">
    <location>
        <begin position="958"/>
        <end position="978"/>
    </location>
</feature>
<evidence type="ECO:0000313" key="3">
    <source>
        <dbReference type="Proteomes" id="UP000006054"/>
    </source>
</evidence>
<feature type="transmembrane region" description="Helical" evidence="1">
    <location>
        <begin position="1075"/>
        <end position="1095"/>
    </location>
</feature>
<gene>
    <name evidence="2" type="ordered locus">Fleli_3018</name>
</gene>
<dbReference type="GO" id="GO:0005886">
    <property type="term" value="C:plasma membrane"/>
    <property type="evidence" value="ECO:0007669"/>
    <property type="project" value="TreeGrafter"/>
</dbReference>
<keyword evidence="1" id="KW-0812">Transmembrane</keyword>
<evidence type="ECO:0000256" key="1">
    <source>
        <dbReference type="SAM" id="Phobius"/>
    </source>
</evidence>
<dbReference type="InterPro" id="IPR001036">
    <property type="entry name" value="Acrflvin-R"/>
</dbReference>
<dbReference type="Pfam" id="PF00873">
    <property type="entry name" value="ACR_tran"/>
    <property type="match status" value="1"/>
</dbReference>
<proteinExistence type="predicted"/>
<dbReference type="PATRIC" id="fig|880071.3.peg.3014"/>
<dbReference type="Gene3D" id="3.30.70.1440">
    <property type="entry name" value="Multidrug efflux transporter AcrB pore domain"/>
    <property type="match status" value="1"/>
</dbReference>
<feature type="transmembrane region" description="Helical" evidence="1">
    <location>
        <begin position="389"/>
        <end position="409"/>
    </location>
</feature>
<dbReference type="RefSeq" id="WP_014798793.1">
    <property type="nucleotide sequence ID" value="NC_018018.1"/>
</dbReference>
<dbReference type="AlphaFoldDB" id="I4AN24"/>
<accession>I4AN24</accession>
<keyword evidence="1" id="KW-1133">Transmembrane helix</keyword>
<feature type="transmembrane region" description="Helical" evidence="1">
    <location>
        <begin position="494"/>
        <end position="519"/>
    </location>
</feature>
<dbReference type="HOGENOM" id="CLU_002755_1_2_10"/>
<evidence type="ECO:0000313" key="2">
    <source>
        <dbReference type="EMBL" id="AFM05359.1"/>
    </source>
</evidence>
<dbReference type="Gene3D" id="1.20.1640.10">
    <property type="entry name" value="Multidrug efflux transporter AcrB transmembrane domain"/>
    <property type="match status" value="2"/>
</dbReference>
<feature type="transmembrane region" description="Helical" evidence="1">
    <location>
        <begin position="985"/>
        <end position="1004"/>
    </location>
</feature>
<feature type="transmembrane region" description="Helical" evidence="1">
    <location>
        <begin position="1115"/>
        <end position="1140"/>
    </location>
</feature>
<dbReference type="Gene3D" id="3.30.70.1320">
    <property type="entry name" value="Multidrug efflux transporter AcrB pore domain like"/>
    <property type="match status" value="1"/>
</dbReference>
<feature type="transmembrane region" description="Helical" evidence="1">
    <location>
        <begin position="415"/>
        <end position="440"/>
    </location>
</feature>
<organism evidence="2 3">
    <name type="scientific">Bernardetia litoralis (strain ATCC 23117 / DSM 6794 / NBRC 15988 / NCIMB 1366 / Fx l1 / Sio-4)</name>
    <name type="common">Flexibacter litoralis</name>
    <dbReference type="NCBI Taxonomy" id="880071"/>
    <lineage>
        <taxon>Bacteria</taxon>
        <taxon>Pseudomonadati</taxon>
        <taxon>Bacteroidota</taxon>
        <taxon>Cytophagia</taxon>
        <taxon>Cytophagales</taxon>
        <taxon>Bernardetiaceae</taxon>
        <taxon>Bernardetia</taxon>
    </lineage>
</organism>
<feature type="transmembrane region" description="Helical" evidence="1">
    <location>
        <begin position="460"/>
        <end position="482"/>
    </location>
</feature>
<keyword evidence="1" id="KW-0472">Membrane</keyword>